<dbReference type="InterPro" id="IPR041698">
    <property type="entry name" value="Methyltransf_25"/>
</dbReference>
<organism evidence="2 3">
    <name type="scientific">Pseudonocardia kunmingensis</name>
    <dbReference type="NCBI Taxonomy" id="630975"/>
    <lineage>
        <taxon>Bacteria</taxon>
        <taxon>Bacillati</taxon>
        <taxon>Actinomycetota</taxon>
        <taxon>Actinomycetes</taxon>
        <taxon>Pseudonocardiales</taxon>
        <taxon>Pseudonocardiaceae</taxon>
        <taxon>Pseudonocardia</taxon>
    </lineage>
</organism>
<dbReference type="GO" id="GO:0008168">
    <property type="term" value="F:methyltransferase activity"/>
    <property type="evidence" value="ECO:0007669"/>
    <property type="project" value="UniProtKB-KW"/>
</dbReference>
<accession>A0A543E0H4</accession>
<evidence type="ECO:0000313" key="2">
    <source>
        <dbReference type="EMBL" id="TQM15034.1"/>
    </source>
</evidence>
<dbReference type="Proteomes" id="UP000315677">
    <property type="component" value="Unassembled WGS sequence"/>
</dbReference>
<evidence type="ECO:0000313" key="3">
    <source>
        <dbReference type="Proteomes" id="UP000315677"/>
    </source>
</evidence>
<keyword evidence="3" id="KW-1185">Reference proteome</keyword>
<sequence length="270" mass="28057">MSRPDAPVGADWLALREPADAAARAVELADQARAHLPAGRLVVRDLGCGTGSMGRWLAGRLPGPQHWVLHDRDPALLDRAVTGLPAHVTAEPCPGDLTELDAARLAGTDLVTASALLDLLTVDEVERLAAACTAAACPALLTLSVTGSVLLTPADPLDAAFAAAFDAHQRRTVGGRRLLGPDAPPAAAAAFRRLGARVVRAPSPWRLGAGDGALVEEWLRGWVEAACAHSPSLATETDAYLRRRLDAAARGELRVVVGHADLLALPGRGA</sequence>
<evidence type="ECO:0000259" key="1">
    <source>
        <dbReference type="Pfam" id="PF13649"/>
    </source>
</evidence>
<dbReference type="SUPFAM" id="SSF53335">
    <property type="entry name" value="S-adenosyl-L-methionine-dependent methyltransferases"/>
    <property type="match status" value="1"/>
</dbReference>
<name>A0A543E0H4_9PSEU</name>
<dbReference type="RefSeq" id="WP_142050205.1">
    <property type="nucleotide sequence ID" value="NZ_VFPA01000001.1"/>
</dbReference>
<comment type="caution">
    <text evidence="2">The sequence shown here is derived from an EMBL/GenBank/DDBJ whole genome shotgun (WGS) entry which is preliminary data.</text>
</comment>
<keyword evidence="2" id="KW-0489">Methyltransferase</keyword>
<dbReference type="InterPro" id="IPR029063">
    <property type="entry name" value="SAM-dependent_MTases_sf"/>
</dbReference>
<gene>
    <name evidence="2" type="ORF">FB558_1815</name>
</gene>
<reference evidence="2 3" key="1">
    <citation type="submission" date="2019-06" db="EMBL/GenBank/DDBJ databases">
        <title>Sequencing the genomes of 1000 actinobacteria strains.</title>
        <authorList>
            <person name="Klenk H.-P."/>
        </authorList>
    </citation>
    <scope>NUCLEOTIDE SEQUENCE [LARGE SCALE GENOMIC DNA]</scope>
    <source>
        <strain evidence="2 3">DSM 45301</strain>
    </source>
</reference>
<dbReference type="Gene3D" id="3.40.50.150">
    <property type="entry name" value="Vaccinia Virus protein VP39"/>
    <property type="match status" value="1"/>
</dbReference>
<keyword evidence="2" id="KW-0808">Transferase</keyword>
<dbReference type="EMBL" id="VFPA01000001">
    <property type="protein sequence ID" value="TQM15034.1"/>
    <property type="molecule type" value="Genomic_DNA"/>
</dbReference>
<dbReference type="GO" id="GO:0032259">
    <property type="term" value="P:methylation"/>
    <property type="evidence" value="ECO:0007669"/>
    <property type="project" value="UniProtKB-KW"/>
</dbReference>
<protein>
    <submittedName>
        <fullName evidence="2">Methyltransferase family protein</fullName>
    </submittedName>
</protein>
<feature type="domain" description="Methyltransferase" evidence="1">
    <location>
        <begin position="44"/>
        <end position="133"/>
    </location>
</feature>
<dbReference type="Pfam" id="PF13649">
    <property type="entry name" value="Methyltransf_25"/>
    <property type="match status" value="1"/>
</dbReference>
<dbReference type="AlphaFoldDB" id="A0A543E0H4"/>
<dbReference type="OrthoDB" id="7273451at2"/>
<proteinExistence type="predicted"/>